<name>A0A4D4LAR4_STRVO</name>
<sequence length="65" mass="6735">MANCRAAIVGPLVGPLVGGVIGVLVHDLFIGDVLDIRTRMAKIPEVGCTRPVTTTPEVSARAPRG</sequence>
<reference evidence="2 3" key="1">
    <citation type="journal article" date="2020" name="Int. J. Syst. Evol. Microbiol.">
        <title>Reclassification of Streptomyces castelarensis and Streptomyces sporoclivatus as later heterotypic synonyms of Streptomyces antimycoticus.</title>
        <authorList>
            <person name="Komaki H."/>
            <person name="Tamura T."/>
        </authorList>
    </citation>
    <scope>NUCLEOTIDE SEQUENCE [LARGE SCALE GENOMIC DNA]</scope>
    <source>
        <strain evidence="2 3">NBRC 13459</strain>
    </source>
</reference>
<protein>
    <submittedName>
        <fullName evidence="2">Uncharacterized protein</fullName>
    </submittedName>
</protein>
<accession>A0A4D4LAR4</accession>
<dbReference type="RefSeq" id="WP_137979301.1">
    <property type="nucleotide sequence ID" value="NZ_BAAASO010000047.1"/>
</dbReference>
<evidence type="ECO:0000256" key="1">
    <source>
        <dbReference type="SAM" id="Phobius"/>
    </source>
</evidence>
<keyword evidence="3" id="KW-1185">Reference proteome</keyword>
<proteinExistence type="predicted"/>
<organism evidence="2 3">
    <name type="scientific">Streptomyces violaceusniger</name>
    <dbReference type="NCBI Taxonomy" id="68280"/>
    <lineage>
        <taxon>Bacteria</taxon>
        <taxon>Bacillati</taxon>
        <taxon>Actinomycetota</taxon>
        <taxon>Actinomycetes</taxon>
        <taxon>Kitasatosporales</taxon>
        <taxon>Streptomycetaceae</taxon>
        <taxon>Streptomyces</taxon>
        <taxon>Streptomyces violaceusniger group</taxon>
    </lineage>
</organism>
<keyword evidence="1" id="KW-0472">Membrane</keyword>
<keyword evidence="1" id="KW-0812">Transmembrane</keyword>
<evidence type="ECO:0000313" key="3">
    <source>
        <dbReference type="Proteomes" id="UP000301309"/>
    </source>
</evidence>
<evidence type="ECO:0000313" key="2">
    <source>
        <dbReference type="EMBL" id="GDY56140.1"/>
    </source>
</evidence>
<dbReference type="AlphaFoldDB" id="A0A4D4LAR4"/>
<comment type="caution">
    <text evidence="2">The sequence shown here is derived from an EMBL/GenBank/DDBJ whole genome shotgun (WGS) entry which is preliminary data.</text>
</comment>
<gene>
    <name evidence="2" type="ORF">SVIO_067630</name>
</gene>
<dbReference type="Proteomes" id="UP000301309">
    <property type="component" value="Unassembled WGS sequence"/>
</dbReference>
<dbReference type="EMBL" id="BJHW01000001">
    <property type="protein sequence ID" value="GDY56140.1"/>
    <property type="molecule type" value="Genomic_DNA"/>
</dbReference>
<feature type="transmembrane region" description="Helical" evidence="1">
    <location>
        <begin position="6"/>
        <end position="30"/>
    </location>
</feature>
<keyword evidence="1" id="KW-1133">Transmembrane helix</keyword>